<evidence type="ECO:0000256" key="8">
    <source>
        <dbReference type="ARBA" id="ARBA00023012"/>
    </source>
</evidence>
<dbReference type="CDD" id="cd16917">
    <property type="entry name" value="HATPase_UhpB-NarQ-NarX-like"/>
    <property type="match status" value="1"/>
</dbReference>
<dbReference type="PANTHER" id="PTHR24421:SF10">
    <property type="entry name" value="NITRATE_NITRITE SENSOR PROTEIN NARQ"/>
    <property type="match status" value="1"/>
</dbReference>
<feature type="transmembrane region" description="Helical" evidence="9">
    <location>
        <begin position="371"/>
        <end position="392"/>
    </location>
</feature>
<keyword evidence="4" id="KW-0808">Transferase</keyword>
<dbReference type="PANTHER" id="PTHR24421">
    <property type="entry name" value="NITRATE/NITRITE SENSOR PROTEIN NARX-RELATED"/>
    <property type="match status" value="1"/>
</dbReference>
<dbReference type="Gene3D" id="3.30.565.10">
    <property type="entry name" value="Histidine kinase-like ATPase, C-terminal domain"/>
    <property type="match status" value="1"/>
</dbReference>
<evidence type="ECO:0000256" key="5">
    <source>
        <dbReference type="ARBA" id="ARBA00022741"/>
    </source>
</evidence>
<dbReference type="Pfam" id="PF07695">
    <property type="entry name" value="7TMR-DISM_7TM"/>
    <property type="match status" value="1"/>
</dbReference>
<feature type="transmembrane region" description="Helical" evidence="9">
    <location>
        <begin position="12"/>
        <end position="31"/>
    </location>
</feature>
<evidence type="ECO:0000256" key="6">
    <source>
        <dbReference type="ARBA" id="ARBA00022777"/>
    </source>
</evidence>
<dbReference type="Gene3D" id="1.20.5.1930">
    <property type="match status" value="1"/>
</dbReference>
<dbReference type="InterPro" id="IPR011623">
    <property type="entry name" value="7TMR_DISM_rcpt_extracell_dom1"/>
</dbReference>
<dbReference type="Pfam" id="PF07730">
    <property type="entry name" value="HisKA_3"/>
    <property type="match status" value="1"/>
</dbReference>
<feature type="transmembrane region" description="Helical" evidence="9">
    <location>
        <begin position="332"/>
        <end position="351"/>
    </location>
</feature>
<keyword evidence="3" id="KW-0597">Phosphoprotein</keyword>
<feature type="domain" description="7TM-DISM receptor extracellular" evidence="10">
    <location>
        <begin position="184"/>
        <end position="387"/>
    </location>
</feature>
<organism evidence="12 13">
    <name type="scientific">Cohnella yongneupensis</name>
    <dbReference type="NCBI Taxonomy" id="425006"/>
    <lineage>
        <taxon>Bacteria</taxon>
        <taxon>Bacillati</taxon>
        <taxon>Bacillota</taxon>
        <taxon>Bacilli</taxon>
        <taxon>Bacillales</taxon>
        <taxon>Paenibacillaceae</taxon>
        <taxon>Cohnella</taxon>
    </lineage>
</organism>
<keyword evidence="8" id="KW-0902">Two-component regulatory system</keyword>
<feature type="transmembrane region" description="Helical" evidence="9">
    <location>
        <begin position="299"/>
        <end position="320"/>
    </location>
</feature>
<evidence type="ECO:0000313" key="13">
    <source>
        <dbReference type="Proteomes" id="UP001596108"/>
    </source>
</evidence>
<evidence type="ECO:0000256" key="2">
    <source>
        <dbReference type="ARBA" id="ARBA00012438"/>
    </source>
</evidence>
<feature type="domain" description="Signal transduction histidine kinase subgroup 3 dimerisation and phosphoacceptor" evidence="11">
    <location>
        <begin position="453"/>
        <end position="518"/>
    </location>
</feature>
<evidence type="ECO:0000256" key="9">
    <source>
        <dbReference type="SAM" id="Phobius"/>
    </source>
</evidence>
<evidence type="ECO:0000256" key="1">
    <source>
        <dbReference type="ARBA" id="ARBA00000085"/>
    </source>
</evidence>
<evidence type="ECO:0000256" key="7">
    <source>
        <dbReference type="ARBA" id="ARBA00022840"/>
    </source>
</evidence>
<comment type="catalytic activity">
    <reaction evidence="1">
        <text>ATP + protein L-histidine = ADP + protein N-phospho-L-histidine.</text>
        <dbReference type="EC" id="2.7.13.3"/>
    </reaction>
</comment>
<evidence type="ECO:0000313" key="12">
    <source>
        <dbReference type="EMBL" id="MFC5528793.1"/>
    </source>
</evidence>
<feature type="transmembrane region" description="Helical" evidence="9">
    <location>
        <begin position="273"/>
        <end position="293"/>
    </location>
</feature>
<keyword evidence="9" id="KW-0812">Transmembrane</keyword>
<dbReference type="EMBL" id="JBHSNC010000012">
    <property type="protein sequence ID" value="MFC5528793.1"/>
    <property type="molecule type" value="Genomic_DNA"/>
</dbReference>
<gene>
    <name evidence="12" type="ORF">ACFPQ4_04895</name>
</gene>
<reference evidence="13" key="1">
    <citation type="journal article" date="2019" name="Int. J. Syst. Evol. Microbiol.">
        <title>The Global Catalogue of Microorganisms (GCM) 10K type strain sequencing project: providing services to taxonomists for standard genome sequencing and annotation.</title>
        <authorList>
            <consortium name="The Broad Institute Genomics Platform"/>
            <consortium name="The Broad Institute Genome Sequencing Center for Infectious Disease"/>
            <person name="Wu L."/>
            <person name="Ma J."/>
        </authorList>
    </citation>
    <scope>NUCLEOTIDE SEQUENCE [LARGE SCALE GENOMIC DNA]</scope>
    <source>
        <strain evidence="13">CGMCC 1.18578</strain>
    </source>
</reference>
<keyword evidence="13" id="KW-1185">Reference proteome</keyword>
<evidence type="ECO:0000256" key="3">
    <source>
        <dbReference type="ARBA" id="ARBA00022553"/>
    </source>
</evidence>
<keyword evidence="5" id="KW-0547">Nucleotide-binding</keyword>
<comment type="caution">
    <text evidence="12">The sequence shown here is derived from an EMBL/GenBank/DDBJ whole genome shotgun (WGS) entry which is preliminary data.</text>
</comment>
<protein>
    <recommendedName>
        <fullName evidence="2">histidine kinase</fullName>
        <ecNumber evidence="2">2.7.13.3</ecNumber>
    </recommendedName>
</protein>
<dbReference type="InterPro" id="IPR011712">
    <property type="entry name" value="Sig_transdc_His_kin_sub3_dim/P"/>
</dbReference>
<dbReference type="InterPro" id="IPR050482">
    <property type="entry name" value="Sensor_HK_TwoCompSys"/>
</dbReference>
<feature type="transmembrane region" description="Helical" evidence="9">
    <location>
        <begin position="241"/>
        <end position="261"/>
    </location>
</feature>
<keyword evidence="9" id="KW-0472">Membrane</keyword>
<dbReference type="SUPFAM" id="SSF55874">
    <property type="entry name" value="ATPase domain of HSP90 chaperone/DNA topoisomerase II/histidine kinase"/>
    <property type="match status" value="1"/>
</dbReference>
<feature type="transmembrane region" description="Helical" evidence="9">
    <location>
        <begin position="210"/>
        <end position="229"/>
    </location>
</feature>
<accession>A0ABW0QVE8</accession>
<keyword evidence="9" id="KW-1133">Transmembrane helix</keyword>
<evidence type="ECO:0000259" key="10">
    <source>
        <dbReference type="Pfam" id="PF07695"/>
    </source>
</evidence>
<dbReference type="InterPro" id="IPR036890">
    <property type="entry name" value="HATPase_C_sf"/>
</dbReference>
<proteinExistence type="predicted"/>
<evidence type="ECO:0000256" key="4">
    <source>
        <dbReference type="ARBA" id="ARBA00022679"/>
    </source>
</evidence>
<dbReference type="EC" id="2.7.13.3" evidence="2"/>
<evidence type="ECO:0000259" key="11">
    <source>
        <dbReference type="Pfam" id="PF07730"/>
    </source>
</evidence>
<name>A0ABW0QVE8_9BACL</name>
<keyword evidence="7" id="KW-0067">ATP-binding</keyword>
<dbReference type="Proteomes" id="UP001596108">
    <property type="component" value="Unassembled WGS sequence"/>
</dbReference>
<sequence length="653" mass="73738">MARGGFTNHLPLMRVLGILLGLLVFIAWALFQLGRHYDRDSLKPALWQWASATDSFASPSTAPPQTGWLTIAEDSDPYHSRQAYWLRIPLRGADVREPELWILNATTLSVFGEGKLLYAYDPAANGERVNLNYHWNLAPLPSPLPAEVYLLLDNRNGLNPEPDVQLVGKGDFLVHLIQKDLYCFLIGGLFLFSFFFATGLYTIRRDRLHLYFAMLSLCGAYESFVQNYLMQWLWDQPWLSYMELGIFPLGVFGFISLMNVVFGEDHTRALRKLRWIVLGFAIVTLMGAVWMKIAWFEWLLGYPLLLLFLVAAGIILRSIWSAYQDRQGIESIWMLAGFFVMTAVALVHVLRTYLPAFFNVAKRNIPLLNNLPFDILSIGLFLFLICLIRVIIHRFGKMNEQLKAFNASLELNVAKRTSELRDKGLELQQANARLAHTMKETAEAFASTMVLEERNRLTGTIHDTIGHSLTATIVQLEAAKRLLARDPRLAENKLDASQELVLRGLEQIRQSARLMRDDTTQYDLQEAMVSLIEESENATGVSIEHRIDPLPDNLTTLQKRVLFQALQEGITNGLKHSRCQHFRFSLRVGPSALAFKLISDGRTYAPSAFGFGLQAMSERVANLGGTMAISPGQPGCILELSLPYGLSDRRALS</sequence>
<dbReference type="RefSeq" id="WP_378110654.1">
    <property type="nucleotide sequence ID" value="NZ_JBHSNC010000012.1"/>
</dbReference>
<feature type="transmembrane region" description="Helical" evidence="9">
    <location>
        <begin position="181"/>
        <end position="203"/>
    </location>
</feature>
<keyword evidence="6 12" id="KW-0418">Kinase</keyword>
<dbReference type="GO" id="GO:0016301">
    <property type="term" value="F:kinase activity"/>
    <property type="evidence" value="ECO:0007669"/>
    <property type="project" value="UniProtKB-KW"/>
</dbReference>